<keyword evidence="2" id="KW-1185">Reference proteome</keyword>
<dbReference type="Proteomes" id="UP000309997">
    <property type="component" value="Unassembled WGS sequence"/>
</dbReference>
<protein>
    <submittedName>
        <fullName evidence="1">Uncharacterized protein</fullName>
    </submittedName>
</protein>
<accession>A0ACC4AH64</accession>
<sequence length="89" mass="9757">MTCALRCDTTVSEAKNYRCNDGQNLSKEHNHTNLQDKGIPAALLGVPRIEVKFDIDANEILSVTAIDKGTRKKQDITITGTNTLPSDEV</sequence>
<reference evidence="1 2" key="1">
    <citation type="journal article" date="2024" name="Plant Biotechnol. J.">
        <title>Genome and CRISPR/Cas9 system of a widespread forest tree (Populus alba) in the world.</title>
        <authorList>
            <person name="Liu Y.J."/>
            <person name="Jiang P.F."/>
            <person name="Han X.M."/>
            <person name="Li X.Y."/>
            <person name="Wang H.M."/>
            <person name="Wang Y.J."/>
            <person name="Wang X.X."/>
            <person name="Zeng Q.Y."/>
        </authorList>
    </citation>
    <scope>NUCLEOTIDE SEQUENCE [LARGE SCALE GENOMIC DNA]</scope>
    <source>
        <strain evidence="2">cv. PAL-ZL1</strain>
    </source>
</reference>
<name>A0ACC4AH64_POPAL</name>
<dbReference type="EMBL" id="RCHU02000019">
    <property type="protein sequence ID" value="KAL3565517.1"/>
    <property type="molecule type" value="Genomic_DNA"/>
</dbReference>
<organism evidence="1 2">
    <name type="scientific">Populus alba</name>
    <name type="common">White poplar</name>
    <dbReference type="NCBI Taxonomy" id="43335"/>
    <lineage>
        <taxon>Eukaryota</taxon>
        <taxon>Viridiplantae</taxon>
        <taxon>Streptophyta</taxon>
        <taxon>Embryophyta</taxon>
        <taxon>Tracheophyta</taxon>
        <taxon>Spermatophyta</taxon>
        <taxon>Magnoliopsida</taxon>
        <taxon>eudicotyledons</taxon>
        <taxon>Gunneridae</taxon>
        <taxon>Pentapetalae</taxon>
        <taxon>rosids</taxon>
        <taxon>fabids</taxon>
        <taxon>Malpighiales</taxon>
        <taxon>Salicaceae</taxon>
        <taxon>Saliceae</taxon>
        <taxon>Populus</taxon>
    </lineage>
</organism>
<proteinExistence type="predicted"/>
<comment type="caution">
    <text evidence="1">The sequence shown here is derived from an EMBL/GenBank/DDBJ whole genome shotgun (WGS) entry which is preliminary data.</text>
</comment>
<evidence type="ECO:0000313" key="2">
    <source>
        <dbReference type="Proteomes" id="UP000309997"/>
    </source>
</evidence>
<evidence type="ECO:0000313" key="1">
    <source>
        <dbReference type="EMBL" id="KAL3565517.1"/>
    </source>
</evidence>
<gene>
    <name evidence="1" type="ORF">D5086_033563</name>
</gene>